<name>A0ABS6YZS7_9ACTN</name>
<sequence length="127" mass="14035">MLGNSKAFSGFSVDSIENAKQFYGGTLGLRVSEEHGMLFLHLAGDTDVLLYPKDTHEPATYTVLNFPVDDIDRAVDDLAARGVTFERYEDFDQDEKGIARENPPGPAIAWFKDPAGNVLSVLENRPM</sequence>
<dbReference type="EMBL" id="WTFF01000011">
    <property type="protein sequence ID" value="MBW5480998.1"/>
    <property type="molecule type" value="Genomic_DNA"/>
</dbReference>
<gene>
    <name evidence="2" type="ORF">GPJ59_03600</name>
</gene>
<dbReference type="Proteomes" id="UP000812013">
    <property type="component" value="Unassembled WGS sequence"/>
</dbReference>
<protein>
    <submittedName>
        <fullName evidence="2">VOC family protein</fullName>
    </submittedName>
</protein>
<proteinExistence type="predicted"/>
<evidence type="ECO:0000313" key="3">
    <source>
        <dbReference type="Proteomes" id="UP000812013"/>
    </source>
</evidence>
<dbReference type="PROSITE" id="PS51819">
    <property type="entry name" value="VOC"/>
    <property type="match status" value="1"/>
</dbReference>
<dbReference type="RefSeq" id="WP_219664876.1">
    <property type="nucleotide sequence ID" value="NZ_WTFF01000011.1"/>
</dbReference>
<dbReference type="InterPro" id="IPR004360">
    <property type="entry name" value="Glyas_Fos-R_dOase_dom"/>
</dbReference>
<dbReference type="InterPro" id="IPR029068">
    <property type="entry name" value="Glyas_Bleomycin-R_OHBP_Dase"/>
</dbReference>
<dbReference type="SUPFAM" id="SSF54593">
    <property type="entry name" value="Glyoxalase/Bleomycin resistance protein/Dihydroxybiphenyl dioxygenase"/>
    <property type="match status" value="1"/>
</dbReference>
<keyword evidence="3" id="KW-1185">Reference proteome</keyword>
<dbReference type="InterPro" id="IPR037523">
    <property type="entry name" value="VOC_core"/>
</dbReference>
<reference evidence="2 3" key="1">
    <citation type="submission" date="2019-12" db="EMBL/GenBank/DDBJ databases">
        <title>Genome sequence of Streptomyces bambusae.</title>
        <authorList>
            <person name="Bansal K."/>
            <person name="Choksket S."/>
            <person name="Korpole S."/>
            <person name="Patil P.B."/>
        </authorList>
    </citation>
    <scope>NUCLEOTIDE SEQUENCE [LARGE SCALE GENOMIC DNA]</scope>
    <source>
        <strain evidence="2 3">SK60</strain>
    </source>
</reference>
<accession>A0ABS6YZS7</accession>
<evidence type="ECO:0000313" key="2">
    <source>
        <dbReference type="EMBL" id="MBW5480998.1"/>
    </source>
</evidence>
<organism evidence="2 3">
    <name type="scientific">Streptomyces bambusae</name>
    <dbReference type="NCBI Taxonomy" id="1550616"/>
    <lineage>
        <taxon>Bacteria</taxon>
        <taxon>Bacillati</taxon>
        <taxon>Actinomycetota</taxon>
        <taxon>Actinomycetes</taxon>
        <taxon>Kitasatosporales</taxon>
        <taxon>Streptomycetaceae</taxon>
        <taxon>Streptomyces</taxon>
    </lineage>
</organism>
<feature type="domain" description="VOC" evidence="1">
    <location>
        <begin position="5"/>
        <end position="124"/>
    </location>
</feature>
<dbReference type="Pfam" id="PF00903">
    <property type="entry name" value="Glyoxalase"/>
    <property type="match status" value="1"/>
</dbReference>
<evidence type="ECO:0000259" key="1">
    <source>
        <dbReference type="PROSITE" id="PS51819"/>
    </source>
</evidence>
<comment type="caution">
    <text evidence="2">The sequence shown here is derived from an EMBL/GenBank/DDBJ whole genome shotgun (WGS) entry which is preliminary data.</text>
</comment>
<dbReference type="Gene3D" id="3.10.180.10">
    <property type="entry name" value="2,3-Dihydroxybiphenyl 1,2-Dioxygenase, domain 1"/>
    <property type="match status" value="1"/>
</dbReference>